<dbReference type="GO" id="GO:0005516">
    <property type="term" value="F:calmodulin binding"/>
    <property type="evidence" value="ECO:0007669"/>
    <property type="project" value="UniProtKB-KW"/>
</dbReference>
<sequence>MGRATRWLRNLLGRGRSKDVNRGGGGGEKKRSSFSKLNRHSGDGSTMGPKMEHTRMREEQNKHAIAVAEATAVAADAAVAAAQAAAEVVRLTSHGFGGVVDSQRCLAVVKIQIAFRGKKSFESS</sequence>
<reference evidence="5" key="1">
    <citation type="journal article" date="2016" name="Nature">
        <title>The genome of the seagrass Zostera marina reveals angiosperm adaptation to the sea.</title>
        <authorList>
            <person name="Olsen J.L."/>
            <person name="Rouze P."/>
            <person name="Verhelst B."/>
            <person name="Lin Y.-C."/>
            <person name="Bayer T."/>
            <person name="Collen J."/>
            <person name="Dattolo E."/>
            <person name="De Paoli E."/>
            <person name="Dittami S."/>
            <person name="Maumus F."/>
            <person name="Michel G."/>
            <person name="Kersting A."/>
            <person name="Lauritano C."/>
            <person name="Lohaus R."/>
            <person name="Toepel M."/>
            <person name="Tonon T."/>
            <person name="Vanneste K."/>
            <person name="Amirebrahimi M."/>
            <person name="Brakel J."/>
            <person name="Bostroem C."/>
            <person name="Chovatia M."/>
            <person name="Grimwood J."/>
            <person name="Jenkins J.W."/>
            <person name="Jueterbock A."/>
            <person name="Mraz A."/>
            <person name="Stam W.T."/>
            <person name="Tice H."/>
            <person name="Bornberg-Bauer E."/>
            <person name="Green P.J."/>
            <person name="Pearson G.A."/>
            <person name="Procaccini G."/>
            <person name="Duarte C.M."/>
            <person name="Schmutz J."/>
            <person name="Reusch T.B.H."/>
            <person name="Van de Peer Y."/>
        </authorList>
    </citation>
    <scope>NUCLEOTIDE SEQUENCE [LARGE SCALE GENOMIC DNA]</scope>
    <source>
        <strain evidence="5">cv. Finnish</strain>
    </source>
</reference>
<feature type="region of interest" description="Disordered" evidence="3">
    <location>
        <begin position="9"/>
        <end position="53"/>
    </location>
</feature>
<accession>A0A0K9NU58</accession>
<dbReference type="AlphaFoldDB" id="A0A0K9NU58"/>
<dbReference type="Proteomes" id="UP000036987">
    <property type="component" value="Unassembled WGS sequence"/>
</dbReference>
<proteinExistence type="inferred from homology"/>
<dbReference type="EMBL" id="LFYR01001623">
    <property type="protein sequence ID" value="KMZ60314.1"/>
    <property type="molecule type" value="Genomic_DNA"/>
</dbReference>
<feature type="compositionally biased region" description="Basic and acidic residues" evidence="3">
    <location>
        <begin position="16"/>
        <end position="31"/>
    </location>
</feature>
<keyword evidence="5" id="KW-1185">Reference proteome</keyword>
<gene>
    <name evidence="4" type="ORF">ZOSMA_5G01810</name>
</gene>
<evidence type="ECO:0000256" key="2">
    <source>
        <dbReference type="ARBA" id="ARBA00024341"/>
    </source>
</evidence>
<dbReference type="PANTHER" id="PTHR32295:SF10">
    <property type="entry name" value="PROTEIN IQ-DOMAIN 25"/>
    <property type="match status" value="1"/>
</dbReference>
<evidence type="ECO:0000313" key="4">
    <source>
        <dbReference type="EMBL" id="KMZ60314.1"/>
    </source>
</evidence>
<dbReference type="PANTHER" id="PTHR32295">
    <property type="entry name" value="IQ-DOMAIN 5-RELATED"/>
    <property type="match status" value="1"/>
</dbReference>
<evidence type="ECO:0000256" key="1">
    <source>
        <dbReference type="ARBA" id="ARBA00022860"/>
    </source>
</evidence>
<evidence type="ECO:0000313" key="5">
    <source>
        <dbReference type="Proteomes" id="UP000036987"/>
    </source>
</evidence>
<organism evidence="4 5">
    <name type="scientific">Zostera marina</name>
    <name type="common">Eelgrass</name>
    <dbReference type="NCBI Taxonomy" id="29655"/>
    <lineage>
        <taxon>Eukaryota</taxon>
        <taxon>Viridiplantae</taxon>
        <taxon>Streptophyta</taxon>
        <taxon>Embryophyta</taxon>
        <taxon>Tracheophyta</taxon>
        <taxon>Spermatophyta</taxon>
        <taxon>Magnoliopsida</taxon>
        <taxon>Liliopsida</taxon>
        <taxon>Zosteraceae</taxon>
        <taxon>Zostera</taxon>
    </lineage>
</organism>
<protein>
    <submittedName>
        <fullName evidence="4">Uncharacterized protein</fullName>
    </submittedName>
</protein>
<comment type="similarity">
    <text evidence="2">Belongs to the IQD family.</text>
</comment>
<comment type="caution">
    <text evidence="4">The sequence shown here is derived from an EMBL/GenBank/DDBJ whole genome shotgun (WGS) entry which is preliminary data.</text>
</comment>
<keyword evidence="1" id="KW-0112">Calmodulin-binding</keyword>
<name>A0A0K9NU58_ZOSMR</name>
<evidence type="ECO:0000256" key="3">
    <source>
        <dbReference type="SAM" id="MobiDB-lite"/>
    </source>
</evidence>